<dbReference type="EMBL" id="BMEY01000015">
    <property type="protein sequence ID" value="GGA83345.1"/>
    <property type="molecule type" value="Genomic_DNA"/>
</dbReference>
<proteinExistence type="predicted"/>
<evidence type="ECO:0000313" key="2">
    <source>
        <dbReference type="Proteomes" id="UP000613512"/>
    </source>
</evidence>
<evidence type="ECO:0000313" key="1">
    <source>
        <dbReference type="EMBL" id="GGA83345.1"/>
    </source>
</evidence>
<accession>A0A916S4P2</accession>
<keyword evidence="2" id="KW-1185">Reference proteome</keyword>
<comment type="caution">
    <text evidence="1">The sequence shown here is derived from an EMBL/GenBank/DDBJ whole genome shotgun (WGS) entry which is preliminary data.</text>
</comment>
<gene>
    <name evidence="1" type="ORF">GCM10008025_28130</name>
</gene>
<reference evidence="1" key="1">
    <citation type="journal article" date="2014" name="Int. J. Syst. Evol. Microbiol.">
        <title>Complete genome sequence of Corynebacterium casei LMG S-19264T (=DSM 44701T), isolated from a smear-ripened cheese.</title>
        <authorList>
            <consortium name="US DOE Joint Genome Institute (JGI-PGF)"/>
            <person name="Walter F."/>
            <person name="Albersmeier A."/>
            <person name="Kalinowski J."/>
            <person name="Ruckert C."/>
        </authorList>
    </citation>
    <scope>NUCLEOTIDE SEQUENCE</scope>
    <source>
        <strain evidence="1">CGMCC 1.12408</strain>
    </source>
</reference>
<protein>
    <submittedName>
        <fullName evidence="1">Uncharacterized protein</fullName>
    </submittedName>
</protein>
<dbReference type="Proteomes" id="UP000613512">
    <property type="component" value="Unassembled WGS sequence"/>
</dbReference>
<name>A0A916S4P2_9BACI</name>
<dbReference type="AlphaFoldDB" id="A0A916S4P2"/>
<reference evidence="1" key="2">
    <citation type="submission" date="2020-09" db="EMBL/GenBank/DDBJ databases">
        <authorList>
            <person name="Sun Q."/>
            <person name="Zhou Y."/>
        </authorList>
    </citation>
    <scope>NUCLEOTIDE SEQUENCE</scope>
    <source>
        <strain evidence="1">CGMCC 1.12408</strain>
    </source>
</reference>
<organism evidence="1 2">
    <name type="scientific">Ornithinibacillus halotolerans</name>
    <dbReference type="NCBI Taxonomy" id="1274357"/>
    <lineage>
        <taxon>Bacteria</taxon>
        <taxon>Bacillati</taxon>
        <taxon>Bacillota</taxon>
        <taxon>Bacilli</taxon>
        <taxon>Bacillales</taxon>
        <taxon>Bacillaceae</taxon>
        <taxon>Ornithinibacillus</taxon>
    </lineage>
</organism>
<sequence>MEDAYSQDVLLVGVLPRNLERELLLLTLILFWNTKVKVLNDLDFHCLLKRKERALCISFPYVQKLTRGGDEKW</sequence>